<reference evidence="7 8" key="1">
    <citation type="journal article" date="2011" name="J. Bacteriol.">
        <title>Genome sequence of the verrucomicrobium Opitutus terrae PB90-1, an abundant inhabitant of rice paddy soil ecosystems.</title>
        <authorList>
            <person name="van Passel M.W."/>
            <person name="Kant R."/>
            <person name="Palva A."/>
            <person name="Copeland A."/>
            <person name="Lucas S."/>
            <person name="Lapidus A."/>
            <person name="Glavina del Rio T."/>
            <person name="Pitluck S."/>
            <person name="Goltsman E."/>
            <person name="Clum A."/>
            <person name="Sun H."/>
            <person name="Schmutz J."/>
            <person name="Larimer F.W."/>
            <person name="Land M.L."/>
            <person name="Hauser L."/>
            <person name="Kyrpides N."/>
            <person name="Mikhailova N."/>
            <person name="Richardson P.P."/>
            <person name="Janssen P.H."/>
            <person name="de Vos W.M."/>
            <person name="Smidt H."/>
        </authorList>
    </citation>
    <scope>NUCLEOTIDE SEQUENCE [LARGE SCALE GENOMIC DNA]</scope>
    <source>
        <strain evidence="8">DSM 11246 / JCM 15787 / PB90-1</strain>
    </source>
</reference>
<dbReference type="KEGG" id="ote:Oter_3678"/>
<dbReference type="GO" id="GO:0016491">
    <property type="term" value="F:oxidoreductase activity"/>
    <property type="evidence" value="ECO:0007669"/>
    <property type="project" value="UniProtKB-KW"/>
</dbReference>
<evidence type="ECO:0000256" key="3">
    <source>
        <dbReference type="ARBA" id="ARBA00023004"/>
    </source>
</evidence>
<keyword evidence="1" id="KW-0479">Metal-binding</keyword>
<keyword evidence="2" id="KW-0560">Oxidoreductase</keyword>
<evidence type="ECO:0000259" key="6">
    <source>
        <dbReference type="Pfam" id="PF02662"/>
    </source>
</evidence>
<dbReference type="EMBL" id="CP001032">
    <property type="protein sequence ID" value="ACB76955.1"/>
    <property type="molecule type" value="Genomic_DNA"/>
</dbReference>
<gene>
    <name evidence="7" type="ordered locus">Oter_3678</name>
</gene>
<dbReference type="STRING" id="452637.Oter_3678"/>
<protein>
    <submittedName>
        <fullName evidence="7">Methyl-viologen-reducing hydrogenase delta subunit</fullName>
    </submittedName>
</protein>
<dbReference type="InterPro" id="IPR003813">
    <property type="entry name" value="MvhD/FlpD"/>
</dbReference>
<dbReference type="GO" id="GO:0051536">
    <property type="term" value="F:iron-sulfur cluster binding"/>
    <property type="evidence" value="ECO:0007669"/>
    <property type="project" value="UniProtKB-KW"/>
</dbReference>
<feature type="domain" description="F420-non-reducing hydrogenase iron-sulfur subunit D" evidence="6">
    <location>
        <begin position="23"/>
        <end position="145"/>
    </location>
</feature>
<keyword evidence="3" id="KW-0408">Iron</keyword>
<feature type="region of interest" description="Disordered" evidence="5">
    <location>
        <begin position="169"/>
        <end position="190"/>
    </location>
</feature>
<name>B1ZXG0_OPITP</name>
<evidence type="ECO:0000313" key="7">
    <source>
        <dbReference type="EMBL" id="ACB76955.1"/>
    </source>
</evidence>
<evidence type="ECO:0000256" key="5">
    <source>
        <dbReference type="SAM" id="MobiDB-lite"/>
    </source>
</evidence>
<keyword evidence="8" id="KW-1185">Reference proteome</keyword>
<dbReference type="OrthoDB" id="9785566at2"/>
<dbReference type="Proteomes" id="UP000007013">
    <property type="component" value="Chromosome"/>
</dbReference>
<evidence type="ECO:0000256" key="1">
    <source>
        <dbReference type="ARBA" id="ARBA00022723"/>
    </source>
</evidence>
<sequence>MSTAPSPSATPTFAPPSSWQPRIVAFFCNWCTYTAADLAGVSRLKYAPNVRVIRLMCSGRVDPQFILAAFAAGADGVLIGGCHPGDCHYVEGNLKTLRRFEMLKRLLQMLGFPEKRVRLEWISASEGDRVRTVVNEMVEEIRALGPLNLPGRHAEWDREVSALAAHVAQQESAAPLAEPPSPVHAEVTHA</sequence>
<dbReference type="AlphaFoldDB" id="B1ZXG0"/>
<proteinExistence type="predicted"/>
<evidence type="ECO:0000256" key="2">
    <source>
        <dbReference type="ARBA" id="ARBA00023002"/>
    </source>
</evidence>
<dbReference type="Pfam" id="PF02662">
    <property type="entry name" value="FlpD"/>
    <property type="match status" value="1"/>
</dbReference>
<evidence type="ECO:0000256" key="4">
    <source>
        <dbReference type="ARBA" id="ARBA00023014"/>
    </source>
</evidence>
<dbReference type="HOGENOM" id="CLU_095272_1_0_0"/>
<dbReference type="GO" id="GO:0046872">
    <property type="term" value="F:metal ion binding"/>
    <property type="evidence" value="ECO:0007669"/>
    <property type="project" value="UniProtKB-KW"/>
</dbReference>
<keyword evidence="4" id="KW-0411">Iron-sulfur</keyword>
<dbReference type="RefSeq" id="WP_012376484.1">
    <property type="nucleotide sequence ID" value="NC_010571.1"/>
</dbReference>
<dbReference type="eggNOG" id="COG1908">
    <property type="taxonomic scope" value="Bacteria"/>
</dbReference>
<organism evidence="7 8">
    <name type="scientific">Opitutus terrae (strain DSM 11246 / JCM 15787 / PB90-1)</name>
    <dbReference type="NCBI Taxonomy" id="452637"/>
    <lineage>
        <taxon>Bacteria</taxon>
        <taxon>Pseudomonadati</taxon>
        <taxon>Verrucomicrobiota</taxon>
        <taxon>Opitutia</taxon>
        <taxon>Opitutales</taxon>
        <taxon>Opitutaceae</taxon>
        <taxon>Opitutus</taxon>
    </lineage>
</organism>
<accession>B1ZXG0</accession>
<evidence type="ECO:0000313" key="8">
    <source>
        <dbReference type="Proteomes" id="UP000007013"/>
    </source>
</evidence>